<keyword evidence="5" id="KW-1185">Reference proteome</keyword>
<comment type="caution">
    <text evidence="4">The sequence shown here is derived from an EMBL/GenBank/DDBJ whole genome shotgun (WGS) entry which is preliminary data.</text>
</comment>
<dbReference type="PANTHER" id="PTHR43265">
    <property type="entry name" value="ESTERASE ESTD"/>
    <property type="match status" value="1"/>
</dbReference>
<dbReference type="PATRIC" id="fig|270498.16.peg.755"/>
<dbReference type="InterPro" id="IPR001375">
    <property type="entry name" value="Peptidase_S9_cat"/>
</dbReference>
<gene>
    <name evidence="4" type="ORF">CHK_1314</name>
</gene>
<name>A0A0M2NKE9_9FIRM</name>
<proteinExistence type="predicted"/>
<keyword evidence="4" id="KW-0378">Hydrolase</keyword>
<dbReference type="Pfam" id="PF13026">
    <property type="entry name" value="DUF3887"/>
    <property type="match status" value="1"/>
</dbReference>
<evidence type="ECO:0000259" key="2">
    <source>
        <dbReference type="Pfam" id="PF00326"/>
    </source>
</evidence>
<reference evidence="4 5" key="1">
    <citation type="submission" date="2015-04" db="EMBL/GenBank/DDBJ databases">
        <title>Draft genome sequence of bacteremic isolate Catabacter hongkongensis type strain HKU16T.</title>
        <authorList>
            <person name="Lau S.K."/>
            <person name="Teng J.L."/>
            <person name="Huang Y."/>
            <person name="Curreem S.O."/>
            <person name="Tsui S.K."/>
            <person name="Woo P.C."/>
        </authorList>
    </citation>
    <scope>NUCLEOTIDE SEQUENCE [LARGE SCALE GENOMIC DNA]</scope>
    <source>
        <strain evidence="4 5">HKU16</strain>
    </source>
</reference>
<dbReference type="OrthoDB" id="9809549at2"/>
<dbReference type="PANTHER" id="PTHR43265:SF1">
    <property type="entry name" value="ESTERASE ESTD"/>
    <property type="match status" value="1"/>
</dbReference>
<keyword evidence="1" id="KW-0732">Signal</keyword>
<feature type="domain" description="DUF3887" evidence="3">
    <location>
        <begin position="37"/>
        <end position="125"/>
    </location>
</feature>
<feature type="domain" description="Peptidase S9 prolyl oligopeptidase catalytic" evidence="2">
    <location>
        <begin position="234"/>
        <end position="411"/>
    </location>
</feature>
<dbReference type="GO" id="GO:0006508">
    <property type="term" value="P:proteolysis"/>
    <property type="evidence" value="ECO:0007669"/>
    <property type="project" value="InterPro"/>
</dbReference>
<dbReference type="EMBL" id="LAYJ01000088">
    <property type="protein sequence ID" value="KKI50927.1"/>
    <property type="molecule type" value="Genomic_DNA"/>
</dbReference>
<dbReference type="RefSeq" id="WP_052740424.1">
    <property type="nucleotide sequence ID" value="NZ_LAYJ01000088.1"/>
</dbReference>
<dbReference type="SUPFAM" id="SSF53474">
    <property type="entry name" value="alpha/beta-Hydrolases"/>
    <property type="match status" value="1"/>
</dbReference>
<dbReference type="STRING" id="270498.CHK_1314"/>
<sequence length="442" mass="47962">MKHIKWLALLIAALFCLFGCAAPDVTFDLPALQEKSRAYTQNMIDGDFDTVSSGVAQAVAEKLSAQTLREGWDKTVSGLGSFEQIADSPATQTGAAATVDVVCDFTNKGLLIRYTYNARNEISGLWLTYVPKATQTQSTDAYEEKEVSVGEGEFALSGILTLPKGAGNYPAVLMVHGSGAQDMNETIGAAGNQPFADIAHGLAEQGVASLRYNKRTLQYPDEPQDPQKLTIEYEVLDDAAAGAQLLKSTQGVDPDHIYVLGHSLGGMLAPKITEQNELAGLISLAGSPRSLEDILFDQSMDEIEKQGLTGDKKDAYVAQLNLLIDQAKNAKQGDSNVILNAPGNYWYSLNSIDTPDIAKSLSVPMLFLQGGADFQVYPEKDFNEWKTLLAGKPNVEFRLYPNLNHLFMQSSGEKSLDEYDGKANVDPQVITDIAQWVLAHTK</sequence>
<accession>A0A0M2NKE9</accession>
<dbReference type="InterPro" id="IPR053145">
    <property type="entry name" value="AB_hydrolase_Est10"/>
</dbReference>
<feature type="chain" id="PRO_5005638679" evidence="1">
    <location>
        <begin position="22"/>
        <end position="442"/>
    </location>
</feature>
<feature type="signal peptide" evidence="1">
    <location>
        <begin position="1"/>
        <end position="21"/>
    </location>
</feature>
<dbReference type="Proteomes" id="UP000034076">
    <property type="component" value="Unassembled WGS sequence"/>
</dbReference>
<organism evidence="4 5">
    <name type="scientific">Christensenella hongkongensis</name>
    <dbReference type="NCBI Taxonomy" id="270498"/>
    <lineage>
        <taxon>Bacteria</taxon>
        <taxon>Bacillati</taxon>
        <taxon>Bacillota</taxon>
        <taxon>Clostridia</taxon>
        <taxon>Christensenellales</taxon>
        <taxon>Christensenellaceae</taxon>
        <taxon>Christensenella</taxon>
    </lineage>
</organism>
<dbReference type="GO" id="GO:0052689">
    <property type="term" value="F:carboxylic ester hydrolase activity"/>
    <property type="evidence" value="ECO:0007669"/>
    <property type="project" value="TreeGrafter"/>
</dbReference>
<evidence type="ECO:0000313" key="4">
    <source>
        <dbReference type="EMBL" id="KKI50927.1"/>
    </source>
</evidence>
<dbReference type="InterPro" id="IPR024981">
    <property type="entry name" value="DUF3887"/>
</dbReference>
<evidence type="ECO:0000313" key="5">
    <source>
        <dbReference type="Proteomes" id="UP000034076"/>
    </source>
</evidence>
<evidence type="ECO:0000256" key="1">
    <source>
        <dbReference type="SAM" id="SignalP"/>
    </source>
</evidence>
<dbReference type="GO" id="GO:0008236">
    <property type="term" value="F:serine-type peptidase activity"/>
    <property type="evidence" value="ECO:0007669"/>
    <property type="project" value="InterPro"/>
</dbReference>
<protein>
    <submittedName>
        <fullName evidence="4">Hydrolase (HAD superfamily)</fullName>
    </submittedName>
</protein>
<dbReference type="Gene3D" id="3.40.50.1820">
    <property type="entry name" value="alpha/beta hydrolase"/>
    <property type="match status" value="1"/>
</dbReference>
<dbReference type="Pfam" id="PF00326">
    <property type="entry name" value="Peptidase_S9"/>
    <property type="match status" value="1"/>
</dbReference>
<dbReference type="Gene3D" id="3.10.450.590">
    <property type="match status" value="1"/>
</dbReference>
<evidence type="ECO:0000259" key="3">
    <source>
        <dbReference type="Pfam" id="PF13026"/>
    </source>
</evidence>
<dbReference type="InterPro" id="IPR029058">
    <property type="entry name" value="AB_hydrolase_fold"/>
</dbReference>
<dbReference type="AlphaFoldDB" id="A0A0M2NKE9"/>